<dbReference type="CDD" id="cd08645">
    <property type="entry name" value="FMT_core_GART"/>
    <property type="match status" value="1"/>
</dbReference>
<protein>
    <recommendedName>
        <fullName evidence="4">Phosphoribosylglycinamide formyltransferase</fullName>
        <ecNumber evidence="4">2.1.2.2</ecNumber>
    </recommendedName>
    <alternativeName>
        <fullName evidence="4">5'-phosphoribosylglycinamide transformylase</fullName>
    </alternativeName>
    <alternativeName>
        <fullName evidence="4">GAR transformylase</fullName>
        <shortName evidence="4">GART</shortName>
    </alternativeName>
</protein>
<feature type="active site" description="Proton donor" evidence="4">
    <location>
        <position position="110"/>
    </location>
</feature>
<dbReference type="EMBL" id="JACOOS010000007">
    <property type="protein sequence ID" value="MBC5677580.1"/>
    <property type="molecule type" value="Genomic_DNA"/>
</dbReference>
<dbReference type="Gene3D" id="3.40.50.170">
    <property type="entry name" value="Formyl transferase, N-terminal domain"/>
    <property type="match status" value="1"/>
</dbReference>
<evidence type="ECO:0000313" key="6">
    <source>
        <dbReference type="EMBL" id="MBC5677580.1"/>
    </source>
</evidence>
<feature type="binding site" evidence="4">
    <location>
        <position position="66"/>
    </location>
    <ligand>
        <name>(6R)-10-formyltetrahydrofolate</name>
        <dbReference type="ChEBI" id="CHEBI:195366"/>
    </ligand>
</feature>
<dbReference type="InterPro" id="IPR036477">
    <property type="entry name" value="Formyl_transf_N_sf"/>
</dbReference>
<dbReference type="SUPFAM" id="SSF53328">
    <property type="entry name" value="Formyltransferase"/>
    <property type="match status" value="1"/>
</dbReference>
<dbReference type="RefSeq" id="WP_024726804.1">
    <property type="nucleotide sequence ID" value="NZ_JACOOS010000007.1"/>
</dbReference>
<comment type="caution">
    <text evidence="6">The sequence shown here is derived from an EMBL/GenBank/DDBJ whole genome shotgun (WGS) entry which is preliminary data.</text>
</comment>
<dbReference type="PANTHER" id="PTHR43369:SF2">
    <property type="entry name" value="PHOSPHORIBOSYLGLYCINAMIDE FORMYLTRANSFERASE"/>
    <property type="match status" value="1"/>
</dbReference>
<accession>A0ABR7FQW0</accession>
<dbReference type="HAMAP" id="MF_01930">
    <property type="entry name" value="PurN"/>
    <property type="match status" value="1"/>
</dbReference>
<dbReference type="Proteomes" id="UP000635828">
    <property type="component" value="Unassembled WGS sequence"/>
</dbReference>
<dbReference type="InterPro" id="IPR002376">
    <property type="entry name" value="Formyl_transf_N"/>
</dbReference>
<comment type="pathway">
    <text evidence="1 4">Purine metabolism; IMP biosynthesis via de novo pathway; N(2)-formyl-N(1)-(5-phospho-D-ribosyl)glycinamide from N(1)-(5-phospho-D-ribosyl)glycinamide (10-formyl THF route): step 1/1.</text>
</comment>
<gene>
    <name evidence="4" type="primary">purN</name>
    <name evidence="6" type="ORF">H8S22_08145</name>
</gene>
<dbReference type="NCBIfam" id="TIGR00639">
    <property type="entry name" value="PurN"/>
    <property type="match status" value="1"/>
</dbReference>
<dbReference type="EC" id="2.1.2.2" evidence="4"/>
<evidence type="ECO:0000259" key="5">
    <source>
        <dbReference type="Pfam" id="PF00551"/>
    </source>
</evidence>
<proteinExistence type="inferred from homology"/>
<evidence type="ECO:0000256" key="3">
    <source>
        <dbReference type="ARBA" id="ARBA00022755"/>
    </source>
</evidence>
<feature type="domain" description="Formyl transferase N-terminal" evidence="5">
    <location>
        <begin position="3"/>
        <end position="188"/>
    </location>
</feature>
<keyword evidence="2 4" id="KW-0808">Transferase</keyword>
<feature type="site" description="Raises pKa of active site His" evidence="4">
    <location>
        <position position="151"/>
    </location>
</feature>
<evidence type="ECO:0000256" key="2">
    <source>
        <dbReference type="ARBA" id="ARBA00022679"/>
    </source>
</evidence>
<comment type="function">
    <text evidence="4">Catalyzes the transfer of a formyl group from 10-formyltetrahydrofolate to 5-phospho-ribosyl-glycinamide (GAR), producing 5-phospho-ribosyl-N-formylglycinamide (FGAR) and tetrahydrofolate.</text>
</comment>
<reference evidence="6 7" key="1">
    <citation type="submission" date="2020-08" db="EMBL/GenBank/DDBJ databases">
        <title>Genome public.</title>
        <authorList>
            <person name="Liu C."/>
            <person name="Sun Q."/>
        </authorList>
    </citation>
    <scope>NUCLEOTIDE SEQUENCE [LARGE SCALE GENOMIC DNA]</scope>
    <source>
        <strain evidence="6 7">NSJ-7</strain>
    </source>
</reference>
<feature type="binding site" evidence="4">
    <location>
        <position position="108"/>
    </location>
    <ligand>
        <name>(6R)-10-formyltetrahydrofolate</name>
        <dbReference type="ChEBI" id="CHEBI:195366"/>
    </ligand>
</feature>
<comment type="caution">
    <text evidence="4">Lacks conserved residue(s) required for the propagation of feature annotation.</text>
</comment>
<dbReference type="GO" id="GO:0004644">
    <property type="term" value="F:phosphoribosylglycinamide formyltransferase activity"/>
    <property type="evidence" value="ECO:0007669"/>
    <property type="project" value="UniProtKB-EC"/>
</dbReference>
<organism evidence="6 7">
    <name type="scientific">Anaerostipes hominis</name>
    <name type="common">ex Liu et al. 2021</name>
    <dbReference type="NCBI Taxonomy" id="2763018"/>
    <lineage>
        <taxon>Bacteria</taxon>
        <taxon>Bacillati</taxon>
        <taxon>Bacillota</taxon>
        <taxon>Clostridia</taxon>
        <taxon>Lachnospirales</taxon>
        <taxon>Lachnospiraceae</taxon>
        <taxon>Anaerostipes</taxon>
    </lineage>
</organism>
<name>A0ABR7FQW0_9FIRM</name>
<comment type="catalytic activity">
    <reaction evidence="4">
        <text>N(1)-(5-phospho-beta-D-ribosyl)glycinamide + (6R)-10-formyltetrahydrofolate = N(2)-formyl-N(1)-(5-phospho-beta-D-ribosyl)glycinamide + (6S)-5,6,7,8-tetrahydrofolate + H(+)</text>
        <dbReference type="Rhea" id="RHEA:15053"/>
        <dbReference type="ChEBI" id="CHEBI:15378"/>
        <dbReference type="ChEBI" id="CHEBI:57453"/>
        <dbReference type="ChEBI" id="CHEBI:143788"/>
        <dbReference type="ChEBI" id="CHEBI:147286"/>
        <dbReference type="ChEBI" id="CHEBI:195366"/>
        <dbReference type="EC" id="2.1.2.2"/>
    </reaction>
</comment>
<keyword evidence="7" id="KW-1185">Reference proteome</keyword>
<dbReference type="InterPro" id="IPR004607">
    <property type="entry name" value="GART"/>
</dbReference>
<comment type="similarity">
    <text evidence="4">Belongs to the GART family.</text>
</comment>
<evidence type="ECO:0000256" key="1">
    <source>
        <dbReference type="ARBA" id="ARBA00005054"/>
    </source>
</evidence>
<evidence type="ECO:0000313" key="7">
    <source>
        <dbReference type="Proteomes" id="UP000635828"/>
    </source>
</evidence>
<keyword evidence="3 4" id="KW-0658">Purine biosynthesis</keyword>
<sequence length="208" mass="22816">MLKVAVLVSGGGTNLQAVIDAIEEGRISNARIDVVISNNKNAYALERAANHGIEAVGLSPKDFESRELFNEALYQELAGREIDLVVLAGCLVVIPDKIIHEFENRMINIHPSLIPSFCGKGCYGLKVHEQALKRGVRISGATVHFVDEGTDTGPIIMQKAVEVREDDTPETLQRRIMEQAEWVILPEVINLIAKGKVSVSEGHVKIEK</sequence>
<dbReference type="PANTHER" id="PTHR43369">
    <property type="entry name" value="PHOSPHORIBOSYLGLYCINAMIDE FORMYLTRANSFERASE"/>
    <property type="match status" value="1"/>
</dbReference>
<evidence type="ECO:0000256" key="4">
    <source>
        <dbReference type="HAMAP-Rule" id="MF_01930"/>
    </source>
</evidence>
<feature type="binding site" evidence="4">
    <location>
        <begin position="12"/>
        <end position="14"/>
    </location>
    <ligand>
        <name>N(1)-(5-phospho-beta-D-ribosyl)glycinamide</name>
        <dbReference type="ChEBI" id="CHEBI:143788"/>
    </ligand>
</feature>
<dbReference type="Pfam" id="PF00551">
    <property type="entry name" value="Formyl_trans_N"/>
    <property type="match status" value="1"/>
</dbReference>